<organism evidence="3 4">
    <name type="scientific">Ophiophagus hannah</name>
    <name type="common">King cobra</name>
    <name type="synonym">Naja hannah</name>
    <dbReference type="NCBI Taxonomy" id="8665"/>
    <lineage>
        <taxon>Eukaryota</taxon>
        <taxon>Metazoa</taxon>
        <taxon>Chordata</taxon>
        <taxon>Craniata</taxon>
        <taxon>Vertebrata</taxon>
        <taxon>Euteleostomi</taxon>
        <taxon>Lepidosauria</taxon>
        <taxon>Squamata</taxon>
        <taxon>Bifurcata</taxon>
        <taxon>Unidentata</taxon>
        <taxon>Episquamata</taxon>
        <taxon>Toxicofera</taxon>
        <taxon>Serpentes</taxon>
        <taxon>Colubroidea</taxon>
        <taxon>Elapidae</taxon>
        <taxon>Elapinae</taxon>
        <taxon>Ophiophagus</taxon>
    </lineage>
</organism>
<dbReference type="Pfam" id="PF00129">
    <property type="entry name" value="MHC_I"/>
    <property type="match status" value="1"/>
</dbReference>
<accession>V8N351</accession>
<feature type="domain" description="MHC class I-like antigen recognition-like" evidence="2">
    <location>
        <begin position="6"/>
        <end position="77"/>
    </location>
</feature>
<dbReference type="EMBL" id="AZIM01043670">
    <property type="protein sequence ID" value="ETE56083.1"/>
    <property type="molecule type" value="Genomic_DNA"/>
</dbReference>
<evidence type="ECO:0000313" key="3">
    <source>
        <dbReference type="EMBL" id="ETE56083.1"/>
    </source>
</evidence>
<feature type="non-terminal residue" evidence="3">
    <location>
        <position position="78"/>
    </location>
</feature>
<keyword evidence="1" id="KW-0325">Glycoprotein</keyword>
<dbReference type="SUPFAM" id="SSF54452">
    <property type="entry name" value="MHC antigen-recognition domain"/>
    <property type="match status" value="1"/>
</dbReference>
<keyword evidence="4" id="KW-1185">Reference proteome</keyword>
<dbReference type="InterPro" id="IPR037055">
    <property type="entry name" value="MHC_I-like_Ag-recog_sf"/>
</dbReference>
<dbReference type="AlphaFoldDB" id="V8N351"/>
<proteinExistence type="predicted"/>
<dbReference type="InterPro" id="IPR011161">
    <property type="entry name" value="MHC_I-like_Ag-recog"/>
</dbReference>
<evidence type="ECO:0000313" key="4">
    <source>
        <dbReference type="Proteomes" id="UP000018936"/>
    </source>
</evidence>
<dbReference type="Proteomes" id="UP000018936">
    <property type="component" value="Unassembled WGS sequence"/>
</dbReference>
<gene>
    <name evidence="3" type="ORF">L345_18207</name>
</gene>
<name>V8N351_OPHHA</name>
<comment type="caution">
    <text evidence="3">The sequence shown here is derived from an EMBL/GenBank/DDBJ whole genome shotgun (WGS) entry which is preliminary data.</text>
</comment>
<evidence type="ECO:0000256" key="1">
    <source>
        <dbReference type="ARBA" id="ARBA00023180"/>
    </source>
</evidence>
<evidence type="ECO:0000259" key="2">
    <source>
        <dbReference type="Pfam" id="PF00129"/>
    </source>
</evidence>
<feature type="non-terminal residue" evidence="3">
    <location>
        <position position="1"/>
    </location>
</feature>
<reference evidence="3 4" key="1">
    <citation type="journal article" date="2013" name="Proc. Natl. Acad. Sci. U.S.A.">
        <title>The king cobra genome reveals dynamic gene evolution and adaptation in the snake venom system.</title>
        <authorList>
            <person name="Vonk F.J."/>
            <person name="Casewell N.R."/>
            <person name="Henkel C.V."/>
            <person name="Heimberg A.M."/>
            <person name="Jansen H.J."/>
            <person name="McCleary R.J."/>
            <person name="Kerkkamp H.M."/>
            <person name="Vos R.A."/>
            <person name="Guerreiro I."/>
            <person name="Calvete J.J."/>
            <person name="Wuster W."/>
            <person name="Woods A.E."/>
            <person name="Logan J.M."/>
            <person name="Harrison R.A."/>
            <person name="Castoe T.A."/>
            <person name="de Koning A.P."/>
            <person name="Pollock D.D."/>
            <person name="Yandell M."/>
            <person name="Calderon D."/>
            <person name="Renjifo C."/>
            <person name="Currier R.B."/>
            <person name="Salgado D."/>
            <person name="Pla D."/>
            <person name="Sanz L."/>
            <person name="Hyder A.S."/>
            <person name="Ribeiro J.M."/>
            <person name="Arntzen J.W."/>
            <person name="van den Thillart G.E."/>
            <person name="Boetzer M."/>
            <person name="Pirovano W."/>
            <person name="Dirks R.P."/>
            <person name="Spaink H.P."/>
            <person name="Duboule D."/>
            <person name="McGlinn E."/>
            <person name="Kini R.M."/>
            <person name="Richardson M.K."/>
        </authorList>
    </citation>
    <scope>NUCLEOTIDE SEQUENCE</scope>
    <source>
        <tissue evidence="3">Blood</tissue>
    </source>
</reference>
<sequence>MGSSLDGAQYIVVVYVDDQLAARFDPTTRRLLPQVAWLLDVREEDSHFWDATSQRVDSTEPSFRNELHVLHIYQNSSG</sequence>
<protein>
    <recommendedName>
        <fullName evidence="2">MHC class I-like antigen recognition-like domain-containing protein</fullName>
    </recommendedName>
</protein>
<dbReference type="Gene3D" id="3.30.500.10">
    <property type="entry name" value="MHC class I-like antigen recognition-like"/>
    <property type="match status" value="1"/>
</dbReference>
<dbReference type="InterPro" id="IPR011162">
    <property type="entry name" value="MHC_I/II-like_Ag-recog"/>
</dbReference>